<evidence type="ECO:0000313" key="3">
    <source>
        <dbReference type="EMBL" id="ACA60704.1"/>
    </source>
</evidence>
<proteinExistence type="predicted"/>
<keyword evidence="2" id="KW-0812">Transmembrane</keyword>
<dbReference type="AlphaFoldDB" id="B1I6T2"/>
<feature type="transmembrane region" description="Helical" evidence="2">
    <location>
        <begin position="178"/>
        <end position="201"/>
    </location>
</feature>
<reference evidence="4" key="1">
    <citation type="submission" date="2007-10" db="EMBL/GenBank/DDBJ databases">
        <title>Complete sequence of chromosome of Desulforudis audaxviator MP104C.</title>
        <authorList>
            <person name="Copeland A."/>
            <person name="Lucas S."/>
            <person name="Lapidus A."/>
            <person name="Barry K."/>
            <person name="Glavina del Rio T."/>
            <person name="Dalin E."/>
            <person name="Tice H."/>
            <person name="Bruce D."/>
            <person name="Pitluck S."/>
            <person name="Lowry S.R."/>
            <person name="Larimer F."/>
            <person name="Land M.L."/>
            <person name="Hauser L."/>
            <person name="Kyrpides N."/>
            <person name="Ivanova N.N."/>
            <person name="Richardson P."/>
        </authorList>
    </citation>
    <scope>NUCLEOTIDE SEQUENCE [LARGE SCALE GENOMIC DNA]</scope>
    <source>
        <strain evidence="4">MP104C</strain>
    </source>
</reference>
<reference evidence="3 4" key="2">
    <citation type="journal article" date="2008" name="Science">
        <title>Environmental genomics reveals a single-species ecosystem deep within Earth.</title>
        <authorList>
            <person name="Chivian D."/>
            <person name="Brodie E.L."/>
            <person name="Alm E.J."/>
            <person name="Culley D.E."/>
            <person name="Dehal P.S."/>
            <person name="Desantis T.Z."/>
            <person name="Gihring T.M."/>
            <person name="Lapidus A."/>
            <person name="Lin L.H."/>
            <person name="Lowry S.R."/>
            <person name="Moser D.P."/>
            <person name="Richardson P.M."/>
            <person name="Southam G."/>
            <person name="Wanger G."/>
            <person name="Pratt L.M."/>
            <person name="Andersen G.L."/>
            <person name="Hazen T.C."/>
            <person name="Brockman F.J."/>
            <person name="Arkin A.P."/>
            <person name="Onstott T.C."/>
        </authorList>
    </citation>
    <scope>NUCLEOTIDE SEQUENCE [LARGE SCALE GENOMIC DNA]</scope>
    <source>
        <strain evidence="3 4">MP104C</strain>
    </source>
</reference>
<gene>
    <name evidence="3" type="ordered locus">Daud_2217</name>
</gene>
<dbReference type="RefSeq" id="WP_012303278.1">
    <property type="nucleotide sequence ID" value="NC_010424.1"/>
</dbReference>
<keyword evidence="4" id="KW-1185">Reference proteome</keyword>
<keyword evidence="2" id="KW-0472">Membrane</keyword>
<sequence>MSRMMDIDHKRVRKYRVRSRRRDDRLTAGAEKAETTRWACVSLGPSYRDSYREERKTPERTGFRPTERPAGPEEPLWDERHERDLDYYYYAEEPDDFYAPQPRREGILALTGRWGADVWDRSLDRVGRVKTGGLKGFAVLAGVFAVGLIMESQLHFLGRAADLLAAAALALRGWLNPGVPIVLLLTGAVAVTGAWLLKWALRGPEDAPRSRKRVSIPRSMMERHF</sequence>
<evidence type="ECO:0000256" key="2">
    <source>
        <dbReference type="SAM" id="Phobius"/>
    </source>
</evidence>
<protein>
    <submittedName>
        <fullName evidence="3">Uncharacterized protein</fullName>
    </submittedName>
</protein>
<organism evidence="3 4">
    <name type="scientific">Desulforudis audaxviator (strain MP104C)</name>
    <dbReference type="NCBI Taxonomy" id="477974"/>
    <lineage>
        <taxon>Bacteria</taxon>
        <taxon>Bacillati</taxon>
        <taxon>Bacillota</taxon>
        <taxon>Clostridia</taxon>
        <taxon>Thermoanaerobacterales</taxon>
        <taxon>Candidatus Desulforudaceae</taxon>
        <taxon>Candidatus Desulforudis</taxon>
    </lineage>
</organism>
<feature type="region of interest" description="Disordered" evidence="1">
    <location>
        <begin position="49"/>
        <end position="76"/>
    </location>
</feature>
<dbReference type="HOGENOM" id="CLU_1228285_0_0_9"/>
<accession>B1I6T2</accession>
<evidence type="ECO:0000256" key="1">
    <source>
        <dbReference type="SAM" id="MobiDB-lite"/>
    </source>
</evidence>
<name>B1I6T2_DESAP</name>
<dbReference type="EMBL" id="CP000860">
    <property type="protein sequence ID" value="ACA60704.1"/>
    <property type="molecule type" value="Genomic_DNA"/>
</dbReference>
<dbReference type="Proteomes" id="UP000008544">
    <property type="component" value="Chromosome"/>
</dbReference>
<feature type="transmembrane region" description="Helical" evidence="2">
    <location>
        <begin position="137"/>
        <end position="158"/>
    </location>
</feature>
<dbReference type="KEGG" id="dau:Daud_2217"/>
<keyword evidence="2" id="KW-1133">Transmembrane helix</keyword>
<evidence type="ECO:0000313" key="4">
    <source>
        <dbReference type="Proteomes" id="UP000008544"/>
    </source>
</evidence>